<protein>
    <recommendedName>
        <fullName evidence="11">Nuclear pore complex protein Nup88</fullName>
    </recommendedName>
</protein>
<keyword evidence="2" id="KW-0813">Transport</keyword>
<dbReference type="OrthoDB" id="341482at2759"/>
<sequence>MHFVQFSEDKEQRKPFHYPVVLRFVIGGRSNETVQNDRSYSLDERLLSCSDVIEVRQAKFHPGSVNDSHILALTSDNMFRLYQIDNREAINLGVYSIGEKPGGMFPGSKTAFLDMYGEIGVDFDFGFPEFSSKFTKTSNEIPQPKAVNKTVNVYSGKIHAKPITQDIPTKVEELIYPVYILRGDCAIYSMNIDLNRRIKPTLQGPYNIHGQPAIVENEACALICLKTIPQIFSVATSNGTLINSILLDIDTEEKGKNSNFTKPLASIPTKELMVFEQIELELGLSVYQENEEESKKYKCPIFLFQDESKSSRFFATHNAGIHSINISCVEELHNYVFGSEDVTPTFDIFINPSSAEYLLCTKTVNSDKANPVTGFTIYYEPTSIISLLSDGSVVTLGILTAPLASKENNILSNDDDKTSNRILSPLKKMLNEPFDEYIQKILKKSSSQPVLKLSSTLNNTPEECYDLLQTASQMLREKHIKNLTKVREELEKRMHTLCMLKQSQKAELEKMADAKEVLREKAENLAEKYEDIKDKQDELMNRCEKLLMIASRKKSEPSDAEKKFMKDLNGISQKCFSYNDSIDKLKSKVKYQQFQIENWKSEQAKKIENMSEIQCTTIKSALKESSQKINKMVREVNQYKQQFNLK</sequence>
<comment type="subcellular location">
    <subcellularLocation>
        <location evidence="1">Nucleus</location>
        <location evidence="1">Nuclear pore complex</location>
    </subcellularLocation>
</comment>
<keyword evidence="4" id="KW-0653">Protein transport</keyword>
<comment type="caution">
    <text evidence="9">The sequence shown here is derived from an EMBL/GenBank/DDBJ whole genome shotgun (WGS) entry which is preliminary data.</text>
</comment>
<evidence type="ECO:0000256" key="2">
    <source>
        <dbReference type="ARBA" id="ARBA00022448"/>
    </source>
</evidence>
<dbReference type="GO" id="GO:0006606">
    <property type="term" value="P:protein import into nucleus"/>
    <property type="evidence" value="ECO:0007669"/>
    <property type="project" value="TreeGrafter"/>
</dbReference>
<evidence type="ECO:0000256" key="6">
    <source>
        <dbReference type="ARBA" id="ARBA00023132"/>
    </source>
</evidence>
<evidence type="ECO:0008006" key="11">
    <source>
        <dbReference type="Google" id="ProtNLM"/>
    </source>
</evidence>
<evidence type="ECO:0000256" key="5">
    <source>
        <dbReference type="ARBA" id="ARBA00023010"/>
    </source>
</evidence>
<evidence type="ECO:0000256" key="1">
    <source>
        <dbReference type="ARBA" id="ARBA00004567"/>
    </source>
</evidence>
<evidence type="ECO:0000256" key="7">
    <source>
        <dbReference type="ARBA" id="ARBA00023242"/>
    </source>
</evidence>
<proteinExistence type="predicted"/>
<keyword evidence="10" id="KW-1185">Reference proteome</keyword>
<evidence type="ECO:0000313" key="10">
    <source>
        <dbReference type="Proteomes" id="UP000625711"/>
    </source>
</evidence>
<dbReference type="GO" id="GO:0017056">
    <property type="term" value="F:structural constituent of nuclear pore"/>
    <property type="evidence" value="ECO:0007669"/>
    <property type="project" value="InterPro"/>
</dbReference>
<keyword evidence="3" id="KW-0509">mRNA transport</keyword>
<evidence type="ECO:0000256" key="3">
    <source>
        <dbReference type="ARBA" id="ARBA00022816"/>
    </source>
</evidence>
<gene>
    <name evidence="9" type="ORF">GWI33_003216</name>
</gene>
<dbReference type="Pfam" id="PF10168">
    <property type="entry name" value="Nup88"/>
    <property type="match status" value="1"/>
</dbReference>
<reference evidence="9" key="1">
    <citation type="submission" date="2020-08" db="EMBL/GenBank/DDBJ databases">
        <title>Genome sequencing and assembly of the red palm weevil Rhynchophorus ferrugineus.</title>
        <authorList>
            <person name="Dias G.B."/>
            <person name="Bergman C.M."/>
            <person name="Manee M."/>
        </authorList>
    </citation>
    <scope>NUCLEOTIDE SEQUENCE</scope>
    <source>
        <strain evidence="9">AA-2017</strain>
        <tissue evidence="9">Whole larva</tissue>
    </source>
</reference>
<dbReference type="Proteomes" id="UP000625711">
    <property type="component" value="Unassembled WGS sequence"/>
</dbReference>
<dbReference type="GO" id="GO:0000055">
    <property type="term" value="P:ribosomal large subunit export from nucleus"/>
    <property type="evidence" value="ECO:0007669"/>
    <property type="project" value="InterPro"/>
</dbReference>
<feature type="coiled-coil region" evidence="8">
    <location>
        <begin position="501"/>
        <end position="542"/>
    </location>
</feature>
<dbReference type="GO" id="GO:0006406">
    <property type="term" value="P:mRNA export from nucleus"/>
    <property type="evidence" value="ECO:0007669"/>
    <property type="project" value="TreeGrafter"/>
</dbReference>
<accession>A0A834IJJ2</accession>
<dbReference type="PANTHER" id="PTHR13257">
    <property type="entry name" value="NUCLEOPORIN NUP84-RELATED"/>
    <property type="match status" value="1"/>
</dbReference>
<name>A0A834IJJ2_RHYFE</name>
<dbReference type="GO" id="GO:0000056">
    <property type="term" value="P:ribosomal small subunit export from nucleus"/>
    <property type="evidence" value="ECO:0007669"/>
    <property type="project" value="InterPro"/>
</dbReference>
<evidence type="ECO:0000313" key="9">
    <source>
        <dbReference type="EMBL" id="KAF7282099.1"/>
    </source>
</evidence>
<dbReference type="PANTHER" id="PTHR13257:SF0">
    <property type="entry name" value="NUCLEAR PORE COMPLEX PROTEIN NUP88"/>
    <property type="match status" value="1"/>
</dbReference>
<keyword evidence="7" id="KW-0539">Nucleus</keyword>
<organism evidence="9 10">
    <name type="scientific">Rhynchophorus ferrugineus</name>
    <name type="common">Red palm weevil</name>
    <name type="synonym">Curculio ferrugineus</name>
    <dbReference type="NCBI Taxonomy" id="354439"/>
    <lineage>
        <taxon>Eukaryota</taxon>
        <taxon>Metazoa</taxon>
        <taxon>Ecdysozoa</taxon>
        <taxon>Arthropoda</taxon>
        <taxon>Hexapoda</taxon>
        <taxon>Insecta</taxon>
        <taxon>Pterygota</taxon>
        <taxon>Neoptera</taxon>
        <taxon>Endopterygota</taxon>
        <taxon>Coleoptera</taxon>
        <taxon>Polyphaga</taxon>
        <taxon>Cucujiformia</taxon>
        <taxon>Curculionidae</taxon>
        <taxon>Dryophthorinae</taxon>
        <taxon>Rhynchophorus</taxon>
    </lineage>
</organism>
<dbReference type="GO" id="GO:0005643">
    <property type="term" value="C:nuclear pore"/>
    <property type="evidence" value="ECO:0007669"/>
    <property type="project" value="UniProtKB-SubCell"/>
</dbReference>
<keyword evidence="5" id="KW-0811">Translocation</keyword>
<evidence type="ECO:0000256" key="8">
    <source>
        <dbReference type="SAM" id="Coils"/>
    </source>
</evidence>
<dbReference type="EMBL" id="JAACXV010000189">
    <property type="protein sequence ID" value="KAF7282099.1"/>
    <property type="molecule type" value="Genomic_DNA"/>
</dbReference>
<evidence type="ECO:0000256" key="4">
    <source>
        <dbReference type="ARBA" id="ARBA00022927"/>
    </source>
</evidence>
<dbReference type="AlphaFoldDB" id="A0A834IJJ2"/>
<dbReference type="InterPro" id="IPR019321">
    <property type="entry name" value="Nucleoporin_Nup88"/>
</dbReference>
<keyword evidence="8" id="KW-0175">Coiled coil</keyword>
<keyword evidence="6" id="KW-0906">Nuclear pore complex</keyword>
<dbReference type="InterPro" id="IPR037700">
    <property type="entry name" value="NUP88/NUP82"/>
</dbReference>